<sequence length="185" mass="21894">MIYLPIHLAREAMLGGPVQYRWMYPIERYLCKLKRYVNNKAFSEGSKAEGYIVEECLTFCSMYLDDIETQYNKVERNYESCGEKSQQKLEVFSEAPRLLGKGVYKYIDSESWKQAHSYILKNCDEVLPFISEHREELMQQGMPNVEKMHEETFSNWFENQLSTFFTTFLSNIFCNTCIILVISYL</sequence>
<dbReference type="InterPro" id="IPR025452">
    <property type="entry name" value="DUF4218"/>
</dbReference>
<dbReference type="PANTHER" id="PTHR48258:SF3">
    <property type="entry name" value="FK506-BINDING PROTEIN 4-LIKE ISOFORM X1"/>
    <property type="match status" value="1"/>
</dbReference>
<protein>
    <recommendedName>
        <fullName evidence="1">DUF4218 domain-containing protein</fullName>
    </recommendedName>
</protein>
<dbReference type="Pfam" id="PF13960">
    <property type="entry name" value="DUF4218"/>
    <property type="match status" value="1"/>
</dbReference>
<dbReference type="EMBL" id="JBJXBP010000007">
    <property type="protein sequence ID" value="KAL3820132.1"/>
    <property type="molecule type" value="Genomic_DNA"/>
</dbReference>
<evidence type="ECO:0000313" key="2">
    <source>
        <dbReference type="EMBL" id="KAL3820132.1"/>
    </source>
</evidence>
<gene>
    <name evidence="2" type="ORF">ACJIZ3_006037</name>
</gene>
<dbReference type="Proteomes" id="UP001634393">
    <property type="component" value="Unassembled WGS sequence"/>
</dbReference>
<feature type="domain" description="DUF4218" evidence="1">
    <location>
        <begin position="1"/>
        <end position="77"/>
    </location>
</feature>
<accession>A0ABD3S6V5</accession>
<dbReference type="AlphaFoldDB" id="A0ABD3S6V5"/>
<dbReference type="PANTHER" id="PTHR48258">
    <property type="entry name" value="DUF4218 DOMAIN-CONTAINING PROTEIN-RELATED"/>
    <property type="match status" value="1"/>
</dbReference>
<keyword evidence="3" id="KW-1185">Reference proteome</keyword>
<organism evidence="2 3">
    <name type="scientific">Penstemon smallii</name>
    <dbReference type="NCBI Taxonomy" id="265156"/>
    <lineage>
        <taxon>Eukaryota</taxon>
        <taxon>Viridiplantae</taxon>
        <taxon>Streptophyta</taxon>
        <taxon>Embryophyta</taxon>
        <taxon>Tracheophyta</taxon>
        <taxon>Spermatophyta</taxon>
        <taxon>Magnoliopsida</taxon>
        <taxon>eudicotyledons</taxon>
        <taxon>Gunneridae</taxon>
        <taxon>Pentapetalae</taxon>
        <taxon>asterids</taxon>
        <taxon>lamiids</taxon>
        <taxon>Lamiales</taxon>
        <taxon>Plantaginaceae</taxon>
        <taxon>Cheloneae</taxon>
        <taxon>Penstemon</taxon>
    </lineage>
</organism>
<proteinExistence type="predicted"/>
<evidence type="ECO:0000313" key="3">
    <source>
        <dbReference type="Proteomes" id="UP001634393"/>
    </source>
</evidence>
<evidence type="ECO:0000259" key="1">
    <source>
        <dbReference type="Pfam" id="PF13960"/>
    </source>
</evidence>
<reference evidence="2 3" key="1">
    <citation type="submission" date="2024-12" db="EMBL/GenBank/DDBJ databases">
        <title>The unique morphological basis and parallel evolutionary history of personate flowers in Penstemon.</title>
        <authorList>
            <person name="Depatie T.H."/>
            <person name="Wessinger C.A."/>
        </authorList>
    </citation>
    <scope>NUCLEOTIDE SEQUENCE [LARGE SCALE GENOMIC DNA]</scope>
    <source>
        <strain evidence="2">WTNN_2</strain>
        <tissue evidence="2">Leaf</tissue>
    </source>
</reference>
<name>A0ABD3S6V5_9LAMI</name>
<comment type="caution">
    <text evidence="2">The sequence shown here is derived from an EMBL/GenBank/DDBJ whole genome shotgun (WGS) entry which is preliminary data.</text>
</comment>